<dbReference type="GO" id="GO:0002181">
    <property type="term" value="P:cytoplasmic translation"/>
    <property type="evidence" value="ECO:0007669"/>
    <property type="project" value="TreeGrafter"/>
</dbReference>
<evidence type="ECO:0008006" key="6">
    <source>
        <dbReference type="Google" id="ProtNLM"/>
    </source>
</evidence>
<evidence type="ECO:0000256" key="2">
    <source>
        <dbReference type="ARBA" id="ARBA00022980"/>
    </source>
</evidence>
<sequence>MDKLSKAQKDEYAVSFAALALYDGDAEISSAQITALLEATGNTEVEAFYPIIFANFLTADKISELITSPGGAGGGGGDGGAAGGEAAAEEAEEEEKEEEEEADIGGGVDMFGGGDDGGY</sequence>
<accession>A0A6S8YTM4</accession>
<dbReference type="GO" id="GO:0003735">
    <property type="term" value="F:structural constituent of ribosome"/>
    <property type="evidence" value="ECO:0007669"/>
    <property type="project" value="TreeGrafter"/>
</dbReference>
<reference evidence="5" key="1">
    <citation type="submission" date="2021-01" db="EMBL/GenBank/DDBJ databases">
        <authorList>
            <person name="Corre E."/>
            <person name="Pelletier E."/>
            <person name="Niang G."/>
            <person name="Scheremetjew M."/>
            <person name="Finn R."/>
            <person name="Kale V."/>
            <person name="Holt S."/>
            <person name="Cochrane G."/>
            <person name="Meng A."/>
            <person name="Brown T."/>
            <person name="Cohen L."/>
        </authorList>
    </citation>
    <scope>NUCLEOTIDE SEQUENCE</scope>
    <source>
        <strain evidence="5">GSO104</strain>
    </source>
</reference>
<evidence type="ECO:0000256" key="1">
    <source>
        <dbReference type="ARBA" id="ARBA00005436"/>
    </source>
</evidence>
<protein>
    <recommendedName>
        <fullName evidence="6">60S acidic ribosomal protein P1</fullName>
    </recommendedName>
</protein>
<dbReference type="AlphaFoldDB" id="A0A6S8YTM4"/>
<dbReference type="Gene3D" id="1.10.10.1410">
    <property type="match status" value="1"/>
</dbReference>
<gene>
    <name evidence="5" type="ORF">DBRI00130_LOCUS31501</name>
</gene>
<evidence type="ECO:0000256" key="4">
    <source>
        <dbReference type="SAM" id="MobiDB-lite"/>
    </source>
</evidence>
<evidence type="ECO:0000313" key="5">
    <source>
        <dbReference type="EMBL" id="CAE4638699.1"/>
    </source>
</evidence>
<dbReference type="FunFam" id="1.10.10.1410:FF:000002">
    <property type="entry name" value="60S acidic ribosomal protein P2"/>
    <property type="match status" value="1"/>
</dbReference>
<dbReference type="EMBL" id="HBNS01040427">
    <property type="protein sequence ID" value="CAE4638699.1"/>
    <property type="molecule type" value="Transcribed_RNA"/>
</dbReference>
<dbReference type="GO" id="GO:0022625">
    <property type="term" value="C:cytosolic large ribosomal subunit"/>
    <property type="evidence" value="ECO:0007669"/>
    <property type="project" value="TreeGrafter"/>
</dbReference>
<feature type="region of interest" description="Disordered" evidence="4">
    <location>
        <begin position="67"/>
        <end position="119"/>
    </location>
</feature>
<dbReference type="GO" id="GO:0030295">
    <property type="term" value="F:protein kinase activator activity"/>
    <property type="evidence" value="ECO:0007669"/>
    <property type="project" value="TreeGrafter"/>
</dbReference>
<dbReference type="PANTHER" id="PTHR45696:SF10">
    <property type="entry name" value="LARGE RIBOSOMAL SUBUNIT PROTEIN P1"/>
    <property type="match status" value="1"/>
</dbReference>
<dbReference type="PANTHER" id="PTHR45696">
    <property type="entry name" value="60S ACIDIC RIBOSOMAL PROTEIN P1"/>
    <property type="match status" value="1"/>
</dbReference>
<feature type="compositionally biased region" description="Acidic residues" evidence="4">
    <location>
        <begin position="87"/>
        <end position="103"/>
    </location>
</feature>
<name>A0A6S8YTM4_9STRA</name>
<organism evidence="5">
    <name type="scientific">Ditylum brightwellii</name>
    <dbReference type="NCBI Taxonomy" id="49249"/>
    <lineage>
        <taxon>Eukaryota</taxon>
        <taxon>Sar</taxon>
        <taxon>Stramenopiles</taxon>
        <taxon>Ochrophyta</taxon>
        <taxon>Bacillariophyta</taxon>
        <taxon>Mediophyceae</taxon>
        <taxon>Lithodesmiophycidae</taxon>
        <taxon>Lithodesmiales</taxon>
        <taxon>Lithodesmiaceae</taxon>
        <taxon>Ditylum</taxon>
    </lineage>
</organism>
<evidence type="ECO:0000256" key="3">
    <source>
        <dbReference type="ARBA" id="ARBA00023274"/>
    </source>
</evidence>
<proteinExistence type="inferred from homology"/>
<feature type="compositionally biased region" description="Gly residues" evidence="4">
    <location>
        <begin position="70"/>
        <end position="83"/>
    </location>
</feature>
<keyword evidence="2" id="KW-0689">Ribosomal protein</keyword>
<keyword evidence="3" id="KW-0687">Ribonucleoprotein</keyword>
<dbReference type="InterPro" id="IPR038716">
    <property type="entry name" value="P1/P2_N_sf"/>
</dbReference>
<dbReference type="GO" id="GO:0043021">
    <property type="term" value="F:ribonucleoprotein complex binding"/>
    <property type="evidence" value="ECO:0007669"/>
    <property type="project" value="TreeGrafter"/>
</dbReference>
<comment type="similarity">
    <text evidence="1">Belongs to the eukaryotic ribosomal protein P1/P2 family.</text>
</comment>
<dbReference type="Pfam" id="PF00428">
    <property type="entry name" value="Ribosomal_60s"/>
    <property type="match status" value="1"/>
</dbReference>
<feature type="compositionally biased region" description="Gly residues" evidence="4">
    <location>
        <begin position="104"/>
        <end position="119"/>
    </location>
</feature>